<comment type="similarity">
    <text evidence="2 6">Belongs to the class-I pyridoxal-phosphate-dependent aminotransferase family.</text>
</comment>
<dbReference type="OrthoDB" id="9804474at2"/>
<dbReference type="AlphaFoldDB" id="A0A1T4RGD9"/>
<dbReference type="SUPFAM" id="SSF53383">
    <property type="entry name" value="PLP-dependent transferases"/>
    <property type="match status" value="1"/>
</dbReference>
<accession>A0A1T4RGD9</accession>
<dbReference type="InterPro" id="IPR004839">
    <property type="entry name" value="Aminotransferase_I/II_large"/>
</dbReference>
<evidence type="ECO:0000256" key="5">
    <source>
        <dbReference type="ARBA" id="ARBA00022898"/>
    </source>
</evidence>
<gene>
    <name evidence="8" type="ORF">SAMN02745119_02865</name>
</gene>
<dbReference type="Proteomes" id="UP000190102">
    <property type="component" value="Unassembled WGS sequence"/>
</dbReference>
<dbReference type="Gene3D" id="3.40.640.10">
    <property type="entry name" value="Type I PLP-dependent aspartate aminotransferase-like (Major domain)"/>
    <property type="match status" value="1"/>
</dbReference>
<evidence type="ECO:0000256" key="2">
    <source>
        <dbReference type="ARBA" id="ARBA00007441"/>
    </source>
</evidence>
<name>A0A1T4RGD9_9BACT</name>
<dbReference type="EMBL" id="FUWR01000020">
    <property type="protein sequence ID" value="SKA14969.1"/>
    <property type="molecule type" value="Genomic_DNA"/>
</dbReference>
<dbReference type="GO" id="GO:0030170">
    <property type="term" value="F:pyridoxal phosphate binding"/>
    <property type="evidence" value="ECO:0007669"/>
    <property type="project" value="InterPro"/>
</dbReference>
<evidence type="ECO:0000256" key="1">
    <source>
        <dbReference type="ARBA" id="ARBA00001933"/>
    </source>
</evidence>
<dbReference type="RefSeq" id="WP_078791086.1">
    <property type="nucleotide sequence ID" value="NZ_FUWR01000020.1"/>
</dbReference>
<dbReference type="InterPro" id="IPR050596">
    <property type="entry name" value="AspAT/PAT-like"/>
</dbReference>
<feature type="domain" description="Aminotransferase class I/classII large" evidence="7">
    <location>
        <begin position="34"/>
        <end position="383"/>
    </location>
</feature>
<evidence type="ECO:0000313" key="9">
    <source>
        <dbReference type="Proteomes" id="UP000190102"/>
    </source>
</evidence>
<dbReference type="CDD" id="cd00609">
    <property type="entry name" value="AAT_like"/>
    <property type="match status" value="1"/>
</dbReference>
<proteinExistence type="inferred from homology"/>
<dbReference type="InterPro" id="IPR015421">
    <property type="entry name" value="PyrdxlP-dep_Trfase_major"/>
</dbReference>
<protein>
    <recommendedName>
        <fullName evidence="6">Aminotransferase</fullName>
        <ecNumber evidence="6">2.6.1.-</ecNumber>
    </recommendedName>
</protein>
<evidence type="ECO:0000313" key="8">
    <source>
        <dbReference type="EMBL" id="SKA14969.1"/>
    </source>
</evidence>
<organism evidence="8 9">
    <name type="scientific">Trichlorobacter thiogenes</name>
    <dbReference type="NCBI Taxonomy" id="115783"/>
    <lineage>
        <taxon>Bacteria</taxon>
        <taxon>Pseudomonadati</taxon>
        <taxon>Thermodesulfobacteriota</taxon>
        <taxon>Desulfuromonadia</taxon>
        <taxon>Geobacterales</taxon>
        <taxon>Geobacteraceae</taxon>
        <taxon>Trichlorobacter</taxon>
    </lineage>
</organism>
<keyword evidence="4 6" id="KW-0808">Transferase</keyword>
<comment type="cofactor">
    <cofactor evidence="1 6">
        <name>pyridoxal 5'-phosphate</name>
        <dbReference type="ChEBI" id="CHEBI:597326"/>
    </cofactor>
</comment>
<dbReference type="InterPro" id="IPR004838">
    <property type="entry name" value="NHTrfase_class1_PyrdxlP-BS"/>
</dbReference>
<sequence length="387" mass="43768">MRFSLNEHVKAVHPPPISEVKEWATQRPEYAAPLIDLCQAIPDYAPPAELISHIQQVALDPQTSRYSPDEGLVEVREAVCRRYRRRYAAKINPEQVCLTVGASAAFWLAMLTLCHAGDEVIVQLPCYFDHPMALTSLGIRPIYTPYKEKEKGLPNLDSIAKLISPRTRAILLVSPSNPTGTVIPPDLLRRLYFLAQQHRIALILDETYSDFIEGMPHDLFTMEEWGSTLIQIMSFGKSYALTGYRAGMLAAAPEVIRQALKIQDTMTVCQPRITQLALQYGLDHLDQWVEMNRRMMTFRHNLFTEEFSLPGNRFRLAASGSFFAWVKHPFSGKSGREVAKKLAIEAGILTLPGEVFGPGLEDYLRLAFGNIKEKSIPEAIHRFRRFA</sequence>
<dbReference type="GO" id="GO:0008483">
    <property type="term" value="F:transaminase activity"/>
    <property type="evidence" value="ECO:0007669"/>
    <property type="project" value="UniProtKB-KW"/>
</dbReference>
<evidence type="ECO:0000259" key="7">
    <source>
        <dbReference type="Pfam" id="PF00155"/>
    </source>
</evidence>
<dbReference type="PROSITE" id="PS00105">
    <property type="entry name" value="AA_TRANSFER_CLASS_1"/>
    <property type="match status" value="1"/>
</dbReference>
<keyword evidence="9" id="KW-1185">Reference proteome</keyword>
<evidence type="ECO:0000256" key="6">
    <source>
        <dbReference type="RuleBase" id="RU000481"/>
    </source>
</evidence>
<dbReference type="PANTHER" id="PTHR46383:SF1">
    <property type="entry name" value="ASPARTATE AMINOTRANSFERASE"/>
    <property type="match status" value="1"/>
</dbReference>
<evidence type="ECO:0000256" key="4">
    <source>
        <dbReference type="ARBA" id="ARBA00022679"/>
    </source>
</evidence>
<dbReference type="EC" id="2.6.1.-" evidence="6"/>
<evidence type="ECO:0000256" key="3">
    <source>
        <dbReference type="ARBA" id="ARBA00022576"/>
    </source>
</evidence>
<dbReference type="InterPro" id="IPR015424">
    <property type="entry name" value="PyrdxlP-dep_Trfase"/>
</dbReference>
<reference evidence="9" key="1">
    <citation type="submission" date="2017-02" db="EMBL/GenBank/DDBJ databases">
        <authorList>
            <person name="Varghese N."/>
            <person name="Submissions S."/>
        </authorList>
    </citation>
    <scope>NUCLEOTIDE SEQUENCE [LARGE SCALE GENOMIC DNA]</scope>
    <source>
        <strain evidence="9">ATCC BAA-34</strain>
    </source>
</reference>
<keyword evidence="3 6" id="KW-0032">Aminotransferase</keyword>
<dbReference type="GO" id="GO:0006520">
    <property type="term" value="P:amino acid metabolic process"/>
    <property type="evidence" value="ECO:0007669"/>
    <property type="project" value="InterPro"/>
</dbReference>
<dbReference type="NCBIfam" id="NF005732">
    <property type="entry name" value="PRK07550.1"/>
    <property type="match status" value="1"/>
</dbReference>
<keyword evidence="5" id="KW-0663">Pyridoxal phosphate</keyword>
<dbReference type="Pfam" id="PF00155">
    <property type="entry name" value="Aminotran_1_2"/>
    <property type="match status" value="1"/>
</dbReference>
<dbReference type="PANTHER" id="PTHR46383">
    <property type="entry name" value="ASPARTATE AMINOTRANSFERASE"/>
    <property type="match status" value="1"/>
</dbReference>
<dbReference type="STRING" id="115783.SAMN02745119_02865"/>